<evidence type="ECO:0000256" key="5">
    <source>
        <dbReference type="ARBA" id="ARBA00022801"/>
    </source>
</evidence>
<dbReference type="PROSITE" id="PS50941">
    <property type="entry name" value="CHIT_BIND_I_2"/>
    <property type="match status" value="10"/>
</dbReference>
<protein>
    <submittedName>
        <fullName evidence="11">Plant lectins/antimicrobial peptide</fullName>
    </submittedName>
</protein>
<sequence length="798" mass="78743">MKTFALFWLLPKLSLCQTTTTAALSPWQTGVVTIDGTCGGVENFVCSPTWGACCSKDGICGRSSKFCDVGCQPAYGNCLVPEPAPPTPPGPGSISPDGSCSGINKYNCTGYVGGSCCSASNFCGDSAAHCGGGCQSGFGNCTTTDTNISTDGSCGSNQKSCKGSGLGACCSVANYCGDTAGHCGSGCQPGFGNCTTLPNNISTDGACGKNGKICTGSSYGACQSSFGNCTGSADISTDGSCGKNGKKCTGSSYGTCCSASGFCGTTDAFCSSASGCQSGFGTCSGATDVSTDGACGTKNGKKCSGSNFGACCSASGFCGAGTAFCDSSSGCQAGFGNCTVASGVSTDGACGGTGKRSCKGSAFGDCCSKSGFCGATSTFCDAAQGCQAGFGSCTASTSNISTDGSCGKNGKTCKGSTYGDCCSTSGFCGTGDAFCSAAQGCQANFGTCTGSDNISTDGSCGKNGKTCKGSTYGDCCSASGFCGIGDNFCAAAQGCNAEFGTCLGPNNVSTDGACGKNGKTCKGSTFGEVKIFLFVIFLNLDRPMLALDVAQCRIFVEQQLITAVLAAKVPSAPVTLDREAFLQTAVVARTGRHAKEASQEIVVVPAAFVVRGRISVTPDVKPTSDFVLGVSQLMVPAERTGRRVEGVLKEIAVLPLVFGSSIPPKFISGGTGKDFCDAGCQSAFGTCSTASSTISTDGVCGTKNSKTCVGSTFGNCCSTTGSCGSTTAHCGVGCQKGSSSACLTTNIPTVDGSCGSKSNGLTCAGGDFNGQCCSEFGYCGATATHCGTGCQKGFGKCT</sequence>
<keyword evidence="7" id="KW-0170">Cobalt</keyword>
<keyword evidence="12" id="KW-1185">Reference proteome</keyword>
<feature type="disulfide bond" evidence="8">
    <location>
        <begin position="421"/>
        <end position="435"/>
    </location>
</feature>
<dbReference type="SUPFAM" id="SSF57016">
    <property type="entry name" value="Plant lectins/antimicrobial peptides"/>
    <property type="match status" value="9"/>
</dbReference>
<organism evidence="11 12">
    <name type="scientific">Glarea lozoyensis (strain ATCC 20868 / MF5171)</name>
    <dbReference type="NCBI Taxonomy" id="1116229"/>
    <lineage>
        <taxon>Eukaryota</taxon>
        <taxon>Fungi</taxon>
        <taxon>Dikarya</taxon>
        <taxon>Ascomycota</taxon>
        <taxon>Pezizomycotina</taxon>
        <taxon>Leotiomycetes</taxon>
        <taxon>Helotiales</taxon>
        <taxon>Helotiaceae</taxon>
        <taxon>Glarea</taxon>
    </lineage>
</organism>
<keyword evidence="2 8" id="KW-0147">Chitin-binding</keyword>
<dbReference type="GO" id="GO:0046872">
    <property type="term" value="F:metal ion binding"/>
    <property type="evidence" value="ECO:0007669"/>
    <property type="project" value="UniProtKB-KW"/>
</dbReference>
<dbReference type="GO" id="GO:0008061">
    <property type="term" value="F:chitin binding"/>
    <property type="evidence" value="ECO:0007669"/>
    <property type="project" value="UniProtKB-UniRule"/>
</dbReference>
<reference evidence="11 12" key="1">
    <citation type="journal article" date="2013" name="BMC Genomics">
        <title>Genomics-driven discovery of the pneumocandin biosynthetic gene cluster in the fungus Glarea lozoyensis.</title>
        <authorList>
            <person name="Chen L."/>
            <person name="Yue Q."/>
            <person name="Zhang X."/>
            <person name="Xiang M."/>
            <person name="Wang C."/>
            <person name="Li S."/>
            <person name="Che Y."/>
            <person name="Ortiz-Lopez F.J."/>
            <person name="Bills G.F."/>
            <person name="Liu X."/>
            <person name="An Z."/>
        </authorList>
    </citation>
    <scope>NUCLEOTIDE SEQUENCE [LARGE SCALE GENOMIC DNA]</scope>
    <source>
        <strain evidence="12">ATCC 20868 / MF5171</strain>
    </source>
</reference>
<feature type="domain" description="Chitin-binding type-1" evidence="10">
    <location>
        <begin position="457"/>
        <end position="504"/>
    </location>
</feature>
<comment type="caution">
    <text evidence="8">Lacks conserved residue(s) required for the propagation of feature annotation.</text>
</comment>
<dbReference type="GO" id="GO:0016787">
    <property type="term" value="F:hydrolase activity"/>
    <property type="evidence" value="ECO:0007669"/>
    <property type="project" value="UniProtKB-KW"/>
</dbReference>
<feature type="disulfide bond" evidence="8">
    <location>
        <begin position="716"/>
        <end position="730"/>
    </location>
</feature>
<feature type="domain" description="Chitin-binding type-1" evidence="10">
    <location>
        <begin position="347"/>
        <end position="395"/>
    </location>
</feature>
<feature type="domain" description="Chitin-binding type-1" evidence="10">
    <location>
        <begin position="403"/>
        <end position="450"/>
    </location>
</feature>
<feature type="disulfide bond" evidence="8">
    <location>
        <begin position="116"/>
        <end position="130"/>
    </location>
</feature>
<keyword evidence="6" id="KW-0119">Carbohydrate metabolism</keyword>
<evidence type="ECO:0000256" key="3">
    <source>
        <dbReference type="ARBA" id="ARBA00022723"/>
    </source>
</evidence>
<evidence type="ECO:0000256" key="8">
    <source>
        <dbReference type="PROSITE-ProRule" id="PRU00261"/>
    </source>
</evidence>
<gene>
    <name evidence="11" type="ORF">GLAREA_03805</name>
</gene>
<dbReference type="OMA" id="NEHCHDF"/>
<feature type="domain" description="Chitin-binding type-1" evidence="10">
    <location>
        <begin position="292"/>
        <end position="340"/>
    </location>
</feature>
<feature type="domain" description="Chitin-binding type-1" evidence="10">
    <location>
        <begin position="697"/>
        <end position="744"/>
    </location>
</feature>
<dbReference type="GeneID" id="19462860"/>
<keyword evidence="5" id="KW-0378">Hydrolase</keyword>
<dbReference type="OrthoDB" id="3564049at2759"/>
<dbReference type="PANTHER" id="PTHR46471">
    <property type="entry name" value="CHITIN DEACETYLASE"/>
    <property type="match status" value="1"/>
</dbReference>
<evidence type="ECO:0000256" key="6">
    <source>
        <dbReference type="ARBA" id="ARBA00023277"/>
    </source>
</evidence>
<dbReference type="STRING" id="1116229.S3DWU6"/>
<dbReference type="KEGG" id="glz:GLAREA_03805"/>
<evidence type="ECO:0000256" key="7">
    <source>
        <dbReference type="ARBA" id="ARBA00023285"/>
    </source>
</evidence>
<dbReference type="PANTHER" id="PTHR46471:SF2">
    <property type="entry name" value="CHITIN DEACETYLASE-RELATED"/>
    <property type="match status" value="1"/>
</dbReference>
<feature type="disulfide bond" evidence="8">
    <location>
        <begin position="311"/>
        <end position="325"/>
    </location>
</feature>
<dbReference type="InterPro" id="IPR036861">
    <property type="entry name" value="Endochitinase-like_sf"/>
</dbReference>
<keyword evidence="4 9" id="KW-0732">Signal</keyword>
<evidence type="ECO:0000259" key="10">
    <source>
        <dbReference type="PROSITE" id="PS50941"/>
    </source>
</evidence>
<proteinExistence type="predicted"/>
<feature type="disulfide bond" evidence="8">
    <location>
        <begin position="475"/>
        <end position="489"/>
    </location>
</feature>
<dbReference type="InterPro" id="IPR001002">
    <property type="entry name" value="Chitin-bd_1"/>
</dbReference>
<feature type="disulfide bond" evidence="8">
    <location>
        <begin position="169"/>
        <end position="183"/>
    </location>
</feature>
<dbReference type="Proteomes" id="UP000016922">
    <property type="component" value="Unassembled WGS sequence"/>
</dbReference>
<feature type="domain" description="Chitin-binding type-1" evidence="10">
    <location>
        <begin position="35"/>
        <end position="80"/>
    </location>
</feature>
<feature type="chain" id="PRO_5004508373" evidence="9">
    <location>
        <begin position="17"/>
        <end position="798"/>
    </location>
</feature>
<evidence type="ECO:0000313" key="12">
    <source>
        <dbReference type="Proteomes" id="UP000016922"/>
    </source>
</evidence>
<dbReference type="AlphaFoldDB" id="S3DWU6"/>
<keyword evidence="11" id="KW-0430">Lectin</keyword>
<evidence type="ECO:0000256" key="9">
    <source>
        <dbReference type="SAM" id="SignalP"/>
    </source>
</evidence>
<evidence type="ECO:0000313" key="11">
    <source>
        <dbReference type="EMBL" id="EPE30838.1"/>
    </source>
</evidence>
<feature type="signal peptide" evidence="9">
    <location>
        <begin position="1"/>
        <end position="16"/>
    </location>
</feature>
<dbReference type="EMBL" id="KE145363">
    <property type="protein sequence ID" value="EPE30838.1"/>
    <property type="molecule type" value="Genomic_DNA"/>
</dbReference>
<feature type="domain" description="Chitin-binding type-1" evidence="10">
    <location>
        <begin position="751"/>
        <end position="798"/>
    </location>
</feature>
<feature type="disulfide bond" evidence="8">
    <location>
        <begin position="53"/>
        <end position="67"/>
    </location>
</feature>
<feature type="domain" description="Chitin-binding type-1" evidence="10">
    <location>
        <begin position="97"/>
        <end position="143"/>
    </location>
</feature>
<name>S3DWU6_GLAL2</name>
<evidence type="ECO:0000256" key="4">
    <source>
        <dbReference type="ARBA" id="ARBA00022729"/>
    </source>
</evidence>
<dbReference type="HOGENOM" id="CLU_352339_0_0_1"/>
<feature type="disulfide bond" evidence="8">
    <location>
        <begin position="772"/>
        <end position="786"/>
    </location>
</feature>
<feature type="disulfide bond" evidence="8">
    <location>
        <begin position="256"/>
        <end position="270"/>
    </location>
</feature>
<dbReference type="SMART" id="SM00270">
    <property type="entry name" value="ChtBD1"/>
    <property type="match status" value="10"/>
</dbReference>
<dbReference type="GO" id="GO:0030246">
    <property type="term" value="F:carbohydrate binding"/>
    <property type="evidence" value="ECO:0007669"/>
    <property type="project" value="UniProtKB-KW"/>
</dbReference>
<dbReference type="eggNOG" id="ENOG502SQAP">
    <property type="taxonomic scope" value="Eukaryota"/>
</dbReference>
<comment type="cofactor">
    <cofactor evidence="1">
        <name>Co(2+)</name>
        <dbReference type="ChEBI" id="CHEBI:48828"/>
    </cofactor>
</comment>
<dbReference type="Pfam" id="PF00187">
    <property type="entry name" value="Chitin_bind_1"/>
    <property type="match status" value="1"/>
</dbReference>
<accession>S3DWU6</accession>
<feature type="domain" description="Chitin-binding type-1" evidence="10">
    <location>
        <begin position="238"/>
        <end position="285"/>
    </location>
</feature>
<dbReference type="Gene3D" id="3.30.60.10">
    <property type="entry name" value="Endochitinase-like"/>
    <property type="match status" value="10"/>
</dbReference>
<feature type="domain" description="Chitin-binding type-1" evidence="10">
    <location>
        <begin position="151"/>
        <end position="196"/>
    </location>
</feature>
<evidence type="ECO:0000256" key="1">
    <source>
        <dbReference type="ARBA" id="ARBA00001941"/>
    </source>
</evidence>
<evidence type="ECO:0000256" key="2">
    <source>
        <dbReference type="ARBA" id="ARBA00022669"/>
    </source>
</evidence>
<keyword evidence="3" id="KW-0479">Metal-binding</keyword>
<feature type="disulfide bond" evidence="8">
    <location>
        <begin position="366"/>
        <end position="380"/>
    </location>
</feature>
<keyword evidence="8" id="KW-1015">Disulfide bond</keyword>
<dbReference type="RefSeq" id="XP_008082249.1">
    <property type="nucleotide sequence ID" value="XM_008084058.1"/>
</dbReference>